<dbReference type="InterPro" id="IPR003540">
    <property type="entry name" value="ADP-ribosyltransferase"/>
</dbReference>
<feature type="region of interest" description="Disordered" evidence="1">
    <location>
        <begin position="349"/>
        <end position="368"/>
    </location>
</feature>
<name>A0A7X6RU75_9ACTN</name>
<evidence type="ECO:0000313" key="4">
    <source>
        <dbReference type="Proteomes" id="UP000553209"/>
    </source>
</evidence>
<feature type="domain" description="ADP ribosyltransferase" evidence="2">
    <location>
        <begin position="149"/>
        <end position="218"/>
    </location>
</feature>
<dbReference type="SUPFAM" id="SSF56399">
    <property type="entry name" value="ADP-ribosylation"/>
    <property type="match status" value="1"/>
</dbReference>
<keyword evidence="4" id="KW-1185">Reference proteome</keyword>
<dbReference type="Proteomes" id="UP000553209">
    <property type="component" value="Unassembled WGS sequence"/>
</dbReference>
<organism evidence="3 4">
    <name type="scientific">Nocardiopsis alborubida</name>
    <dbReference type="NCBI Taxonomy" id="146802"/>
    <lineage>
        <taxon>Bacteria</taxon>
        <taxon>Bacillati</taxon>
        <taxon>Actinomycetota</taxon>
        <taxon>Actinomycetes</taxon>
        <taxon>Streptosporangiales</taxon>
        <taxon>Nocardiopsidaceae</taxon>
        <taxon>Nocardiopsis</taxon>
    </lineage>
</organism>
<dbReference type="AlphaFoldDB" id="A0A7X6RU75"/>
<evidence type="ECO:0000259" key="2">
    <source>
        <dbReference type="Pfam" id="PF03496"/>
    </source>
</evidence>
<feature type="compositionally biased region" description="Basic and acidic residues" evidence="1">
    <location>
        <begin position="421"/>
        <end position="436"/>
    </location>
</feature>
<feature type="non-terminal residue" evidence="3">
    <location>
        <position position="518"/>
    </location>
</feature>
<dbReference type="Gene3D" id="3.90.176.10">
    <property type="entry name" value="Toxin ADP-ribosyltransferase, Chain A, domain 1"/>
    <property type="match status" value="1"/>
</dbReference>
<feature type="compositionally biased region" description="Basic and acidic residues" evidence="1">
    <location>
        <begin position="388"/>
        <end position="398"/>
    </location>
</feature>
<feature type="region of interest" description="Disordered" evidence="1">
    <location>
        <begin position="374"/>
        <end position="436"/>
    </location>
</feature>
<evidence type="ECO:0000256" key="1">
    <source>
        <dbReference type="SAM" id="MobiDB-lite"/>
    </source>
</evidence>
<proteinExistence type="predicted"/>
<reference evidence="3 4" key="1">
    <citation type="submission" date="2020-04" db="EMBL/GenBank/DDBJ databases">
        <title>MicrobeNet Type strains.</title>
        <authorList>
            <person name="Nicholson A.C."/>
        </authorList>
    </citation>
    <scope>NUCLEOTIDE SEQUENCE [LARGE SCALE GENOMIC DNA]</scope>
    <source>
        <strain evidence="3 4">ATCC 23612</strain>
    </source>
</reference>
<dbReference type="EMBL" id="JAAXPG010000070">
    <property type="protein sequence ID" value="NKZ02143.1"/>
    <property type="molecule type" value="Genomic_DNA"/>
</dbReference>
<gene>
    <name evidence="3" type="ORF">HGB44_31490</name>
</gene>
<protein>
    <recommendedName>
        <fullName evidence="2">ADP ribosyltransferase domain-containing protein</fullName>
    </recommendedName>
</protein>
<evidence type="ECO:0000313" key="3">
    <source>
        <dbReference type="EMBL" id="NKZ02143.1"/>
    </source>
</evidence>
<dbReference type="Pfam" id="PF03496">
    <property type="entry name" value="ADPrib_exo_Tox"/>
    <property type="match status" value="1"/>
</dbReference>
<sequence>FARLHPLNEATVQAELDRIRDESRPHPGWQIYEIGDGRWPDLARLEEAAERGGLSPEQERIVQDVLGNRYPEAALENLRERSGRAGEIAESLAQGGEPAHFPDAPETLALIRRLDRATGQPFPEGFEAVRGTYDYQHLLGQGNTDPYTLAGTTHVSPGYFSASLGTVPSAAGGSPVDLMRLTVPQDARGLWVGDRSQHPREREVILTRGTRYRITSVEPWGRGFLFHAQILPPAHDTGPTTPAPAWTGEALDRIDQALNTHDTAAALAGIHEAAEHFTADLASALQNADGPDRTATINHLEQLQNTAEHLADRAWEIADTTPEAVTTVALAADLATAAQSVAARAATDAATARDAIPDPPEVDPENPNQITHAAHERDTALTQVSDADTAREDAERASHIAYDAADTATRTTQNTGHHAGTRAEEARAAAERADTHRRDAITAAQDAADRHEGLTRTVNVAASIAVGIALSDATASHDDAATTAALDRARSIADLTPPGSAARMRLNTRMNAMGLSGP</sequence>
<accession>A0A7X6RU75</accession>
<dbReference type="GO" id="GO:0005576">
    <property type="term" value="C:extracellular region"/>
    <property type="evidence" value="ECO:0007669"/>
    <property type="project" value="InterPro"/>
</dbReference>
<feature type="compositionally biased region" description="Low complexity" evidence="1">
    <location>
        <begin position="401"/>
        <end position="412"/>
    </location>
</feature>
<feature type="non-terminal residue" evidence="3">
    <location>
        <position position="1"/>
    </location>
</feature>
<comment type="caution">
    <text evidence="3">The sequence shown here is derived from an EMBL/GenBank/DDBJ whole genome shotgun (WGS) entry which is preliminary data.</text>
</comment>